<sequence length="1432" mass="161759">MEEGTKILAIVDGKLRTVFESSIRRNLKLNDEAGICSLPDAKLFENLQLMGYNILPNQNSNIATALVCLATNRVYNFSIFDGMGEGSGTPTESHHTPTYKASQSSQHELPSPLLPPVTTATIPLVIPTSPLLTVIPTDTTPLRHYTRRARIAQSLALPPVADDLASPIEDDSQGEACPTDSGLAADQDRANIAKTSTLPSDSTSRVNSLAADEGSMQQKLDELTALCTSLQRQQSEMVSRFEAQELEINSLKARIKLLEDKDKGVIKQSGDDALIKGKRLDEEEEAAERVMVPTAAEVTTVTVSIPTGSGVVFTASPTIPTAAPIFTTATESTPYTKRKGKEKMIARDAEITRIHAEEELQMLIDGVDMNNETVAKYLQEYNQFATELPIERRINKENLSQGSSREFYTSVLRNQAGWKAKHFKGMTLEEIKEKFDPESVKKLKTSEEVKKIEEVLEEKVKEMMQLVPVEEIYVEALQVKHPIIDWKVHIEGRRSYWKIIRLGGSSASYQFFMDMLKHLDREDLNQLWELVKETLSIRPTTSDKEMEILVELKRLYELDVEDQLWTHTQNLMHAPIEWKLYDTCGVHHVTSKDKEIFMLVEKEYPFRKGLAIIMISYKLQVENYSQMANDLILKIYKIASIPIASEDFPLPEQLPTANEEKFPLLIQSDATAEELYAAVEREYKEKRVTDSGCSRHMIGNKCYLTDYKDYDGGFVSFGDGKGTKDNIVAGQAEKKKEPEQEYILIPIRITDPLISQGPKDSVVDAGKKATEVDKSQVSDNGGQDDQVTRSEFEGLLQQERQIEHINSTNSFNTVSLLVNNAGPSFVNAALPLPINAAGTLATMEEKVDMNNVVSFYTILDASLTKFLKDHPKDQEIGTKWVFRNKKDERGIVINNKARLVAQGHTQEEGIDYNEVFAPVAMIEAIRLFLAYASFKDFVVYQMNVKSAFLYGKIEEETSSTPMEPNKALVKDTEAEDVDVHLYRSMIGSLMYLTASRPNITFVVCACTRFQVTPNTSHLHNVKRIFRYLKGQPKLGLWYPIDSPFDLEAYSDSDYARARVDRKYTTGDETVYKEWEDRMKRAATIASSLEAEQDSFEGMAKHKEIYVISSHTKKIFANMRRQGHGFSRNVTPLFETMMVNAQEEVGEVFNLKEAKIAQAKDIAKLKKRVKKLEKRRKSRLAGLKRLRKVGSSRHVESFEEKDSLAQGRMHDANMFGVDDLEGNEVFVDVREKTVEKEVSTADLISTAGEVVIAASVKDSVAPTTATTADVDDELADQIQAQEREQLSIKERSKLLAELIESKRRFKQKDFKGKSFDDIKKIFDKVYKRVNTFVDIDTENVEESLKKTQSEGSSKRARQELKQENVRLQVNYEVEMAYDLLRLIRRQERIVGFKELYGVTYAQSVLLVYKVTTVFNKVNDAKSRVATAVRVVTP</sequence>
<dbReference type="InterPro" id="IPR013103">
    <property type="entry name" value="RVT_2"/>
</dbReference>
<proteinExistence type="predicted"/>
<evidence type="ECO:0000256" key="1">
    <source>
        <dbReference type="SAM" id="MobiDB-lite"/>
    </source>
</evidence>
<dbReference type="PANTHER" id="PTHR11439:SF495">
    <property type="entry name" value="REVERSE TRANSCRIPTASE, RNA-DEPENDENT DNA POLYMERASE-RELATED"/>
    <property type="match status" value="1"/>
</dbReference>
<feature type="compositionally biased region" description="Polar residues" evidence="1">
    <location>
        <begin position="99"/>
        <end position="108"/>
    </location>
</feature>
<accession>A0A699HFZ2</accession>
<dbReference type="Pfam" id="PF07727">
    <property type="entry name" value="RVT_2"/>
    <property type="match status" value="1"/>
</dbReference>
<feature type="domain" description="Reverse transcriptase Ty1/copia-type" evidence="2">
    <location>
        <begin position="869"/>
        <end position="957"/>
    </location>
</feature>
<comment type="caution">
    <text evidence="3">The sequence shown here is derived from an EMBL/GenBank/DDBJ whole genome shotgun (WGS) entry which is preliminary data.</text>
</comment>
<feature type="non-terminal residue" evidence="3">
    <location>
        <position position="1432"/>
    </location>
</feature>
<organism evidence="3">
    <name type="scientific">Tanacetum cinerariifolium</name>
    <name type="common">Dalmatian daisy</name>
    <name type="synonym">Chrysanthemum cinerariifolium</name>
    <dbReference type="NCBI Taxonomy" id="118510"/>
    <lineage>
        <taxon>Eukaryota</taxon>
        <taxon>Viridiplantae</taxon>
        <taxon>Streptophyta</taxon>
        <taxon>Embryophyta</taxon>
        <taxon>Tracheophyta</taxon>
        <taxon>Spermatophyta</taxon>
        <taxon>Magnoliopsida</taxon>
        <taxon>eudicotyledons</taxon>
        <taxon>Gunneridae</taxon>
        <taxon>Pentapetalae</taxon>
        <taxon>asterids</taxon>
        <taxon>campanulids</taxon>
        <taxon>Asterales</taxon>
        <taxon>Asteraceae</taxon>
        <taxon>Asteroideae</taxon>
        <taxon>Anthemideae</taxon>
        <taxon>Anthemidinae</taxon>
        <taxon>Tanacetum</taxon>
    </lineage>
</organism>
<evidence type="ECO:0000313" key="3">
    <source>
        <dbReference type="EMBL" id="GEY06732.1"/>
    </source>
</evidence>
<gene>
    <name evidence="3" type="ORF">Tci_378706</name>
</gene>
<reference evidence="3" key="1">
    <citation type="journal article" date="2019" name="Sci. Rep.">
        <title>Draft genome of Tanacetum cinerariifolium, the natural source of mosquito coil.</title>
        <authorList>
            <person name="Yamashiro T."/>
            <person name="Shiraishi A."/>
            <person name="Satake H."/>
            <person name="Nakayama K."/>
        </authorList>
    </citation>
    <scope>NUCLEOTIDE SEQUENCE</scope>
</reference>
<evidence type="ECO:0000259" key="2">
    <source>
        <dbReference type="Pfam" id="PF07727"/>
    </source>
</evidence>
<feature type="region of interest" description="Disordered" evidence="1">
    <location>
        <begin position="86"/>
        <end position="110"/>
    </location>
</feature>
<protein>
    <recommendedName>
        <fullName evidence="2">Reverse transcriptase Ty1/copia-type domain-containing protein</fullName>
    </recommendedName>
</protein>
<name>A0A699HFZ2_TANCI</name>
<feature type="compositionally biased region" description="Polar residues" evidence="1">
    <location>
        <begin position="193"/>
        <end position="207"/>
    </location>
</feature>
<dbReference type="EMBL" id="BKCJ010149419">
    <property type="protein sequence ID" value="GEY06732.1"/>
    <property type="molecule type" value="Genomic_DNA"/>
</dbReference>
<feature type="region of interest" description="Disordered" evidence="1">
    <location>
        <begin position="162"/>
        <end position="213"/>
    </location>
</feature>
<dbReference type="PANTHER" id="PTHR11439">
    <property type="entry name" value="GAG-POL-RELATED RETROTRANSPOSON"/>
    <property type="match status" value="1"/>
</dbReference>